<dbReference type="CDD" id="cd09081">
    <property type="entry name" value="CdtB"/>
    <property type="match status" value="1"/>
</dbReference>
<accession>A0A377JS42</accession>
<dbReference type="EC" id="3.1.-.-" evidence="2"/>
<organism evidence="2 3">
    <name type="scientific">Helicobacter cinaedi</name>
    <dbReference type="NCBI Taxonomy" id="213"/>
    <lineage>
        <taxon>Bacteria</taxon>
        <taxon>Pseudomonadati</taxon>
        <taxon>Campylobacterota</taxon>
        <taxon>Epsilonproteobacteria</taxon>
        <taxon>Campylobacterales</taxon>
        <taxon>Helicobacteraceae</taxon>
        <taxon>Helicobacter</taxon>
    </lineage>
</organism>
<proteinExistence type="predicted"/>
<dbReference type="AlphaFoldDB" id="A0A377JS42"/>
<dbReference type="InterPro" id="IPR003539">
    <property type="entry name" value="CD_toxinB"/>
</dbReference>
<evidence type="ECO:0000313" key="2">
    <source>
        <dbReference type="EMBL" id="STP10758.1"/>
    </source>
</evidence>
<dbReference type="SUPFAM" id="SSF56219">
    <property type="entry name" value="DNase I-like"/>
    <property type="match status" value="1"/>
</dbReference>
<dbReference type="EMBL" id="UGHX01000001">
    <property type="protein sequence ID" value="STP10758.1"/>
    <property type="molecule type" value="Genomic_DNA"/>
</dbReference>
<keyword evidence="2" id="KW-0378">Hydrolase</keyword>
<dbReference type="InterPro" id="IPR036691">
    <property type="entry name" value="Endo/exonu/phosph_ase_sf"/>
</dbReference>
<dbReference type="Pfam" id="PF03372">
    <property type="entry name" value="Exo_endo_phos"/>
    <property type="match status" value="1"/>
</dbReference>
<sequence length="282" mass="30685">MEVAKMGVKTTMKKMIKAICAWFCVVGVAFGAIDDFKTASWNLQGSSATSESKWSVSVRQLISGENAADILALQEAGSLPQTATQTQRTFQTPPGIPIAEYTWDLGSRSRPDMVYIYYSPVDVGANRVNLAIVSRRMADDVIVLPPPTTVSRPIIGIRIGNDVFFSIHALANGGRDAPAIVNAVFNHFSGRSDINWMILGDFNRSPASLRLELSLETRVRIAIVAPNIATQRSGGILDYAVIGNSGSGFREPLVAAALMLANFRTQLVSDHFPVNFRRFPPN</sequence>
<gene>
    <name evidence="2" type="primary">cdtB</name>
    <name evidence="2" type="ORF">NCTC12219_00638</name>
</gene>
<dbReference type="NCBIfam" id="NF011787">
    <property type="entry name" value="PRK15251.1"/>
    <property type="match status" value="1"/>
</dbReference>
<feature type="domain" description="Endonuclease/exonuclease/phosphatase" evidence="1">
    <location>
        <begin position="39"/>
        <end position="271"/>
    </location>
</feature>
<name>A0A377JS42_9HELI</name>
<dbReference type="Proteomes" id="UP000255103">
    <property type="component" value="Unassembled WGS sequence"/>
</dbReference>
<evidence type="ECO:0000259" key="1">
    <source>
        <dbReference type="Pfam" id="PF03372"/>
    </source>
</evidence>
<dbReference type="PRINTS" id="PR01388">
    <property type="entry name" value="CDTOXINB"/>
</dbReference>
<protein>
    <submittedName>
        <fullName evidence="2">Cytolethal distending toxin subunit B</fullName>
        <ecNumber evidence="2">3.1.-.-</ecNumber>
    </submittedName>
</protein>
<evidence type="ECO:0000313" key="3">
    <source>
        <dbReference type="Proteomes" id="UP000255103"/>
    </source>
</evidence>
<dbReference type="GO" id="GO:0016787">
    <property type="term" value="F:hydrolase activity"/>
    <property type="evidence" value="ECO:0007669"/>
    <property type="project" value="UniProtKB-KW"/>
</dbReference>
<dbReference type="Gene3D" id="3.60.10.10">
    <property type="entry name" value="Endonuclease/exonuclease/phosphatase"/>
    <property type="match status" value="1"/>
</dbReference>
<dbReference type="InterPro" id="IPR005135">
    <property type="entry name" value="Endo/exonuclease/phosphatase"/>
</dbReference>
<reference evidence="2 3" key="1">
    <citation type="submission" date="2018-06" db="EMBL/GenBank/DDBJ databases">
        <authorList>
            <consortium name="Pathogen Informatics"/>
            <person name="Doyle S."/>
        </authorList>
    </citation>
    <scope>NUCLEOTIDE SEQUENCE [LARGE SCALE GENOMIC DNA]</scope>
    <source>
        <strain evidence="2 3">NCTC12219</strain>
    </source>
</reference>
<dbReference type="PIRSF" id="PIRSF018539">
    <property type="entry name" value="CDT_B"/>
    <property type="match status" value="1"/>
</dbReference>